<dbReference type="Pfam" id="PF05099">
    <property type="entry name" value="TerB"/>
    <property type="match status" value="1"/>
</dbReference>
<accession>H6L9J4</accession>
<dbReference type="Proteomes" id="UP000007519">
    <property type="component" value="Chromosome"/>
</dbReference>
<dbReference type="AlphaFoldDB" id="H6L9J4"/>
<dbReference type="RefSeq" id="WP_015693078.1">
    <property type="nucleotide sequence ID" value="NC_016940.1"/>
</dbReference>
<evidence type="ECO:0000259" key="1">
    <source>
        <dbReference type="Pfam" id="PF05099"/>
    </source>
</evidence>
<evidence type="ECO:0000313" key="2">
    <source>
        <dbReference type="EMBL" id="AFC25470.1"/>
    </source>
</evidence>
<dbReference type="STRING" id="984262.SGRA_2742"/>
<reference evidence="2 3" key="1">
    <citation type="journal article" date="2012" name="Stand. Genomic Sci.">
        <title>Complete genome sequencing and analysis of Saprospira grandis str. Lewin, a predatory marine bacterium.</title>
        <authorList>
            <person name="Saw J.H."/>
            <person name="Yuryev A."/>
            <person name="Kanbe M."/>
            <person name="Hou S."/>
            <person name="Young A.G."/>
            <person name="Aizawa S."/>
            <person name="Alam M."/>
        </authorList>
    </citation>
    <scope>NUCLEOTIDE SEQUENCE [LARGE SCALE GENOMIC DNA]</scope>
    <source>
        <strain evidence="2 3">Lewin</strain>
    </source>
</reference>
<proteinExistence type="predicted"/>
<keyword evidence="3" id="KW-1185">Reference proteome</keyword>
<dbReference type="KEGG" id="sgn:SGRA_2742"/>
<dbReference type="eggNOG" id="COG2979">
    <property type="taxonomic scope" value="Bacteria"/>
</dbReference>
<dbReference type="Gene3D" id="1.10.3680.10">
    <property type="entry name" value="TerB-like"/>
    <property type="match status" value="1"/>
</dbReference>
<name>H6L9J4_SAPGL</name>
<sequence>MEITYDLIKPIILEEKAENSTMVCKFQVEGEVFEGKGTIRIDSKDTGSKVKNMVRRTVMSRMRSSLMRMVRGAVGGGMAGNIASMAGNEVVRANTSHNSFSAAEKKAAVVKAFERVAFNFYYDEDSRSWKIARRLSEFEKRLKATPLSSAYDKKTLARMLIEMAKADGQIAAEEKEFFQSFLDDDTGSFAQVMREAPLSRVELEEVSTEGRENIFMITVAVALSDKDFDQSEKDKLYEYAEMMSFEEKKRDDLIKLAQDYTIENAIHASGNMSREEVYQFADQIGMDRSEAERAQIRMSKRLG</sequence>
<dbReference type="HOGENOM" id="CLU_075519_0_0_10"/>
<dbReference type="InterPro" id="IPR007791">
    <property type="entry name" value="DjlA_N"/>
</dbReference>
<feature type="domain" description="Co-chaperone DjlA N-terminal" evidence="1">
    <location>
        <begin position="156"/>
        <end position="250"/>
    </location>
</feature>
<dbReference type="OrthoDB" id="1490519at2"/>
<gene>
    <name evidence="2" type="ordered locus">SGRA_2742</name>
</gene>
<dbReference type="SUPFAM" id="SSF158682">
    <property type="entry name" value="TerB-like"/>
    <property type="match status" value="1"/>
</dbReference>
<evidence type="ECO:0000313" key="3">
    <source>
        <dbReference type="Proteomes" id="UP000007519"/>
    </source>
</evidence>
<protein>
    <submittedName>
        <fullName evidence="2">Mo-dependent nitrogenase family protein</fullName>
    </submittedName>
</protein>
<dbReference type="CDD" id="cd07177">
    <property type="entry name" value="terB_like"/>
    <property type="match status" value="1"/>
</dbReference>
<dbReference type="EMBL" id="CP002831">
    <property type="protein sequence ID" value="AFC25470.1"/>
    <property type="molecule type" value="Genomic_DNA"/>
</dbReference>
<organism evidence="2 3">
    <name type="scientific">Saprospira grandis (strain Lewin)</name>
    <dbReference type="NCBI Taxonomy" id="984262"/>
    <lineage>
        <taxon>Bacteria</taxon>
        <taxon>Pseudomonadati</taxon>
        <taxon>Bacteroidota</taxon>
        <taxon>Saprospiria</taxon>
        <taxon>Saprospirales</taxon>
        <taxon>Saprospiraceae</taxon>
        <taxon>Saprospira</taxon>
    </lineage>
</organism>
<dbReference type="InterPro" id="IPR029024">
    <property type="entry name" value="TerB-like"/>
</dbReference>